<feature type="transmembrane region" description="Helical" evidence="8">
    <location>
        <begin position="935"/>
        <end position="956"/>
    </location>
</feature>
<dbReference type="GO" id="GO:0005886">
    <property type="term" value="C:plasma membrane"/>
    <property type="evidence" value="ECO:0007669"/>
    <property type="project" value="UniProtKB-SubCell"/>
</dbReference>
<dbReference type="SUPFAM" id="SSF82714">
    <property type="entry name" value="Multidrug efflux transporter AcrB TolC docking domain, DN and DC subdomains"/>
    <property type="match status" value="2"/>
</dbReference>
<dbReference type="InterPro" id="IPR027463">
    <property type="entry name" value="AcrB_DN_DC_subdom"/>
</dbReference>
<dbReference type="PANTHER" id="PTHR32063">
    <property type="match status" value="1"/>
</dbReference>
<evidence type="ECO:0000256" key="5">
    <source>
        <dbReference type="ARBA" id="ARBA00022692"/>
    </source>
</evidence>
<evidence type="ECO:0000256" key="1">
    <source>
        <dbReference type="ARBA" id="ARBA00004651"/>
    </source>
</evidence>
<feature type="transmembrane region" description="Helical" evidence="8">
    <location>
        <begin position="362"/>
        <end position="380"/>
    </location>
</feature>
<feature type="transmembrane region" description="Helical" evidence="8">
    <location>
        <begin position="547"/>
        <end position="568"/>
    </location>
</feature>
<dbReference type="EMBL" id="JACDQQ010001285">
    <property type="protein sequence ID" value="MBA0085955.1"/>
    <property type="molecule type" value="Genomic_DNA"/>
</dbReference>
<feature type="transmembrane region" description="Helical" evidence="8">
    <location>
        <begin position="392"/>
        <end position="410"/>
    </location>
</feature>
<dbReference type="Gene3D" id="3.30.70.1440">
    <property type="entry name" value="Multidrug efflux transporter AcrB pore domain"/>
    <property type="match status" value="1"/>
</dbReference>
<dbReference type="Gene3D" id="3.30.70.1430">
    <property type="entry name" value="Multidrug efflux transporter AcrB pore domain"/>
    <property type="match status" value="2"/>
</dbReference>
<gene>
    <name evidence="9" type="ORF">HRJ53_13230</name>
</gene>
<dbReference type="GO" id="GO:0042910">
    <property type="term" value="F:xenobiotic transmembrane transporter activity"/>
    <property type="evidence" value="ECO:0007669"/>
    <property type="project" value="TreeGrafter"/>
</dbReference>
<feature type="transmembrane region" description="Helical" evidence="8">
    <location>
        <begin position="510"/>
        <end position="526"/>
    </location>
</feature>
<dbReference type="PRINTS" id="PR00702">
    <property type="entry name" value="ACRIFLAVINRP"/>
</dbReference>
<dbReference type="AlphaFoldDB" id="A0A7V8NR62"/>
<organism evidence="9 10">
    <name type="scientific">Candidatus Acidiferrum panamense</name>
    <dbReference type="NCBI Taxonomy" id="2741543"/>
    <lineage>
        <taxon>Bacteria</taxon>
        <taxon>Pseudomonadati</taxon>
        <taxon>Acidobacteriota</taxon>
        <taxon>Terriglobia</taxon>
        <taxon>Candidatus Acidiferrales</taxon>
        <taxon>Candidatus Acidiferrum</taxon>
    </lineage>
</organism>
<feature type="transmembrane region" description="Helical" evidence="8">
    <location>
        <begin position="1048"/>
        <end position="1071"/>
    </location>
</feature>
<evidence type="ECO:0000256" key="7">
    <source>
        <dbReference type="ARBA" id="ARBA00023136"/>
    </source>
</evidence>
<feature type="transmembrane region" description="Helical" evidence="8">
    <location>
        <begin position="910"/>
        <end position="928"/>
    </location>
</feature>
<dbReference type="SUPFAM" id="SSF82866">
    <property type="entry name" value="Multidrug efflux transporter AcrB transmembrane domain"/>
    <property type="match status" value="2"/>
</dbReference>
<dbReference type="Gene3D" id="3.30.70.1320">
    <property type="entry name" value="Multidrug efflux transporter AcrB pore domain like"/>
    <property type="match status" value="1"/>
</dbReference>
<evidence type="ECO:0000256" key="3">
    <source>
        <dbReference type="ARBA" id="ARBA00022448"/>
    </source>
</evidence>
<evidence type="ECO:0000313" key="10">
    <source>
        <dbReference type="Proteomes" id="UP000567293"/>
    </source>
</evidence>
<keyword evidence="3" id="KW-0813">Transport</keyword>
<dbReference type="SUPFAM" id="SSF82693">
    <property type="entry name" value="Multidrug efflux transporter AcrB pore domain, PN1, PN2, PC1 and PC2 subdomains"/>
    <property type="match status" value="2"/>
</dbReference>
<dbReference type="NCBIfam" id="TIGR00914">
    <property type="entry name" value="2A0601"/>
    <property type="match status" value="1"/>
</dbReference>
<dbReference type="Gene3D" id="1.20.1640.10">
    <property type="entry name" value="Multidrug efflux transporter AcrB transmembrane domain"/>
    <property type="match status" value="2"/>
</dbReference>
<evidence type="ECO:0000256" key="2">
    <source>
        <dbReference type="ARBA" id="ARBA00010942"/>
    </source>
</evidence>
<evidence type="ECO:0000256" key="8">
    <source>
        <dbReference type="SAM" id="Phobius"/>
    </source>
</evidence>
<dbReference type="Proteomes" id="UP000567293">
    <property type="component" value="Unassembled WGS sequence"/>
</dbReference>
<feature type="transmembrane region" description="Helical" evidence="8">
    <location>
        <begin position="962"/>
        <end position="986"/>
    </location>
</feature>
<evidence type="ECO:0000313" key="9">
    <source>
        <dbReference type="EMBL" id="MBA0085955.1"/>
    </source>
</evidence>
<comment type="subcellular location">
    <subcellularLocation>
        <location evidence="1">Cell membrane</location>
        <topology evidence="1">Multi-pass membrane protein</topology>
    </subcellularLocation>
</comment>
<keyword evidence="5 8" id="KW-0812">Transmembrane</keyword>
<reference evidence="9" key="1">
    <citation type="submission" date="2020-06" db="EMBL/GenBank/DDBJ databases">
        <title>Legume-microbial interactions unlock mineral nutrients during tropical forest succession.</title>
        <authorList>
            <person name="Epihov D.Z."/>
        </authorList>
    </citation>
    <scope>NUCLEOTIDE SEQUENCE [LARGE SCALE GENOMIC DNA]</scope>
    <source>
        <strain evidence="9">Pan2503</strain>
    </source>
</reference>
<dbReference type="GO" id="GO:0008324">
    <property type="term" value="F:monoatomic cation transmembrane transporter activity"/>
    <property type="evidence" value="ECO:0007669"/>
    <property type="project" value="InterPro"/>
</dbReference>
<comment type="similarity">
    <text evidence="2">Belongs to the resistance-nodulation-cell division (RND) (TC 2.A.6) family.</text>
</comment>
<keyword evidence="6 8" id="KW-1133">Transmembrane helix</keyword>
<dbReference type="InterPro" id="IPR004763">
    <property type="entry name" value="CusA-like"/>
</dbReference>
<sequence length="1096" mass="121236">MINRIIDFSVENKVVVFTLVLAACVAGWWSMHRVALDAIPDLTDTQVIIYSRWDRSPDIVEDQVTYPIVTAMLGAPKVKAVRGISDFGYSYVYAVFEDGTDIYWARSRTLEYLSGVLPRLPQGVSTEIGPDATGLGWVFQYALLDTSGKQTLAELRSYQDWYLRYYLKSVPGVAEVAPLGGFRRQYQVNLDPNRLQAYGISINRVVDAVRAGNNDVGGRLIEFGGTEYMVRGRGYARSLKAFGNIVLTASENGTPIRIKDLGEVTIGPDLRRGVSDLDGQGEVVSGIVIIRQGENALDVIERVKGKLREIEPGLPPGVKVIPIYDRSELIHRSIDNLKSTLLEITLTVSVIILVFLGHFPSAMIPIMTIPVAVLLSFIPFRMLGITANIMSLGGIAIAVGALVDAAIVVVEQTHQRLEEWGRNGQSDDYISVIVGAVKQVAGPSFFALMVIAVSFLPVLTLEAEEGRLFRPLAYTKTLAMIVAAMLTITFDPALRVFISGVKKFDFGSSWLGRAANVLLVGTVHAERKHSITRMLIKWYTPVVAWSLRWKFAVMGGALALLLLTIPIYRRLGSEFMPPLDEGSLLYMPATMPGISIAEAQRLLEVSDRMLKQFPEVDRVLGKAGRAETPTDPAPLSMLETVITLKPKHEWRRVHTWYSSWAPECVKPILRHLTPDHISQEELVTEMNNRLKLPGVSNAWTMPIKGRIDMLTTGIRTPVGLKISGADLQRIEQIGAQVESLLSSLSETRNVFAERARAGYFLDLDWNREELARYGLSMDDAQAVIQNAIGGENITTTIEGRERYPVNVRYMRDFRSSLDGVGRVLVPAAEGKRQIPISQLASIHVGSGPAMVRNDNGLLTAYVYVDIGGHDSGGYIEEARRLLRDNLQLPPGYTVSWSGQFEAIERVHRRLLAVLPLTLLLILLLLYFNTRSLMKTAFIVLAVPFSAVGAIWFLYVLGYNMSVGVWVGLIALLGVDAETGVFMLLYLDLAYEQAKRENRMHGLGDLREAILHGAAKRIRPKFMTVAAMALGLIPIMWSTGTGADVMKRIAAPMIGGIFTSFALELMVYPVLYEIWKRNSVLRSCAVQSTTEGLSKEV</sequence>
<evidence type="ECO:0000256" key="6">
    <source>
        <dbReference type="ARBA" id="ARBA00022989"/>
    </source>
</evidence>
<dbReference type="Pfam" id="PF00873">
    <property type="entry name" value="ACR_tran"/>
    <property type="match status" value="2"/>
</dbReference>
<name>A0A7V8NR62_9BACT</name>
<proteinExistence type="inferred from homology"/>
<dbReference type="Gene3D" id="3.30.2090.10">
    <property type="entry name" value="Multidrug efflux transporter AcrB TolC docking domain, DN and DC subdomains"/>
    <property type="match status" value="2"/>
</dbReference>
<keyword evidence="7 8" id="KW-0472">Membrane</keyword>
<dbReference type="InterPro" id="IPR001036">
    <property type="entry name" value="Acrflvin-R"/>
</dbReference>
<feature type="transmembrane region" description="Helical" evidence="8">
    <location>
        <begin position="430"/>
        <end position="456"/>
    </location>
</feature>
<keyword evidence="4" id="KW-1003">Cell membrane</keyword>
<keyword evidence="10" id="KW-1185">Reference proteome</keyword>
<feature type="transmembrane region" description="Helical" evidence="8">
    <location>
        <begin position="1021"/>
        <end position="1042"/>
    </location>
</feature>
<dbReference type="PANTHER" id="PTHR32063:SF19">
    <property type="entry name" value="CATION EFFLUX SYSTEM PROTEIN CUSA"/>
    <property type="match status" value="1"/>
</dbReference>
<dbReference type="PROSITE" id="PS51257">
    <property type="entry name" value="PROKAR_LIPOPROTEIN"/>
    <property type="match status" value="1"/>
</dbReference>
<evidence type="ECO:0000256" key="4">
    <source>
        <dbReference type="ARBA" id="ARBA00022475"/>
    </source>
</evidence>
<feature type="transmembrane region" description="Helical" evidence="8">
    <location>
        <begin position="14"/>
        <end position="31"/>
    </location>
</feature>
<accession>A0A7V8NR62</accession>
<feature type="transmembrane region" description="Helical" evidence="8">
    <location>
        <begin position="477"/>
        <end position="498"/>
    </location>
</feature>
<comment type="caution">
    <text evidence="9">The sequence shown here is derived from an EMBL/GenBank/DDBJ whole genome shotgun (WGS) entry which is preliminary data.</text>
</comment>
<protein>
    <submittedName>
        <fullName evidence="9">Efflux RND transporter permease subunit</fullName>
    </submittedName>
</protein>